<sequence>MEAPKNDAPKLPDMVMYYYSMCGDHPSFTKTELNVKTDAKMDEKDKDKGKDKNMSYAKITPTPSRTERSERLEQALALERGGSEAALRAGEARRRVRELEVVQRPDIDVSATSNRALVQGTHVARVCTAALGSFRWPPYLLCVWVLVLVLTHVLHCLVSVLERALPAIRKCSQVFRAWTEETWRGEAELNQRVWPVALAAVTALLYALYFALYAAYAVVLWAIEPLCNDADDKRSATDLRGLALRDDPKP</sequence>
<protein>
    <submittedName>
        <fullName evidence="3">Uncharacterized protein</fullName>
    </submittedName>
</protein>
<dbReference type="EMBL" id="KZ149928">
    <property type="protein sequence ID" value="PZC77496.1"/>
    <property type="molecule type" value="Genomic_DNA"/>
</dbReference>
<dbReference type="OMA" id="YFRTWTE"/>
<dbReference type="OrthoDB" id="7484912at2759"/>
<feature type="transmembrane region" description="Helical" evidence="2">
    <location>
        <begin position="136"/>
        <end position="161"/>
    </location>
</feature>
<keyword evidence="2" id="KW-1133">Transmembrane helix</keyword>
<feature type="transmembrane region" description="Helical" evidence="2">
    <location>
        <begin position="193"/>
        <end position="223"/>
    </location>
</feature>
<keyword evidence="2" id="KW-0812">Transmembrane</keyword>
<gene>
    <name evidence="3" type="primary">HaOG203374</name>
    <name evidence="3" type="ORF">B5X24_HaOG203374</name>
</gene>
<feature type="region of interest" description="Disordered" evidence="1">
    <location>
        <begin position="31"/>
        <end position="69"/>
    </location>
</feature>
<keyword evidence="4" id="KW-1185">Reference proteome</keyword>
<dbReference type="AlphaFoldDB" id="A0A2W1BXT5"/>
<organism evidence="3 4">
    <name type="scientific">Helicoverpa armigera</name>
    <name type="common">Cotton bollworm</name>
    <name type="synonym">Heliothis armigera</name>
    <dbReference type="NCBI Taxonomy" id="29058"/>
    <lineage>
        <taxon>Eukaryota</taxon>
        <taxon>Metazoa</taxon>
        <taxon>Ecdysozoa</taxon>
        <taxon>Arthropoda</taxon>
        <taxon>Hexapoda</taxon>
        <taxon>Insecta</taxon>
        <taxon>Pterygota</taxon>
        <taxon>Neoptera</taxon>
        <taxon>Endopterygota</taxon>
        <taxon>Lepidoptera</taxon>
        <taxon>Glossata</taxon>
        <taxon>Ditrysia</taxon>
        <taxon>Noctuoidea</taxon>
        <taxon>Noctuidae</taxon>
        <taxon>Heliothinae</taxon>
        <taxon>Helicoverpa</taxon>
    </lineage>
</organism>
<keyword evidence="2" id="KW-0472">Membrane</keyword>
<name>A0A2W1BXT5_HELAM</name>
<reference evidence="3 4" key="1">
    <citation type="journal article" date="2017" name="BMC Biol.">
        <title>Genomic innovations, transcriptional plasticity and gene loss underlying the evolution and divergence of two highly polyphagous and invasive Helicoverpa pest species.</title>
        <authorList>
            <person name="Pearce S.L."/>
            <person name="Clarke D.F."/>
            <person name="East P.D."/>
            <person name="Elfekih S."/>
            <person name="Gordon K.H."/>
            <person name="Jermiin L.S."/>
            <person name="McGaughran A."/>
            <person name="Oakeshott J.G."/>
            <person name="Papanikolaou A."/>
            <person name="Perera O.P."/>
            <person name="Rane R.V."/>
            <person name="Richards S."/>
            <person name="Tay W.T."/>
            <person name="Walsh T.K."/>
            <person name="Anderson A."/>
            <person name="Anderson C.J."/>
            <person name="Asgari S."/>
            <person name="Board P.G."/>
            <person name="Bretschneider A."/>
            <person name="Campbell P.M."/>
            <person name="Chertemps T."/>
            <person name="Christeller J.T."/>
            <person name="Coppin C.W."/>
            <person name="Downes S.J."/>
            <person name="Duan G."/>
            <person name="Farnsworth C.A."/>
            <person name="Good R.T."/>
            <person name="Han L.B."/>
            <person name="Han Y.C."/>
            <person name="Hatje K."/>
            <person name="Horne I."/>
            <person name="Huang Y.P."/>
            <person name="Hughes D.S."/>
            <person name="Jacquin-Joly E."/>
            <person name="James W."/>
            <person name="Jhangiani S."/>
            <person name="Kollmar M."/>
            <person name="Kuwar S.S."/>
            <person name="Li S."/>
            <person name="Liu N.Y."/>
            <person name="Maibeche M.T."/>
            <person name="Miller J.R."/>
            <person name="Montagne N."/>
            <person name="Perry T."/>
            <person name="Qu J."/>
            <person name="Song S.V."/>
            <person name="Sutton G.G."/>
            <person name="Vogel H."/>
            <person name="Walenz B.P."/>
            <person name="Xu W."/>
            <person name="Zhang H.J."/>
            <person name="Zou Z."/>
            <person name="Batterham P."/>
            <person name="Edwards O.R."/>
            <person name="Feyereisen R."/>
            <person name="Gibbs R.A."/>
            <person name="Heckel D.G."/>
            <person name="McGrath A."/>
            <person name="Robin C."/>
            <person name="Scherer S.E."/>
            <person name="Worley K.C."/>
            <person name="Wu Y.D."/>
        </authorList>
    </citation>
    <scope>NUCLEOTIDE SEQUENCE [LARGE SCALE GENOMIC DNA]</scope>
    <source>
        <strain evidence="3">Harm_GR_Male_#8</strain>
        <tissue evidence="3">Whole organism</tissue>
    </source>
</reference>
<evidence type="ECO:0000313" key="3">
    <source>
        <dbReference type="EMBL" id="PZC77496.1"/>
    </source>
</evidence>
<evidence type="ECO:0000313" key="4">
    <source>
        <dbReference type="Proteomes" id="UP000249218"/>
    </source>
</evidence>
<dbReference type="Proteomes" id="UP000249218">
    <property type="component" value="Unassembled WGS sequence"/>
</dbReference>
<evidence type="ECO:0000256" key="2">
    <source>
        <dbReference type="SAM" id="Phobius"/>
    </source>
</evidence>
<accession>A0A2W1BXT5</accession>
<feature type="compositionally biased region" description="Basic and acidic residues" evidence="1">
    <location>
        <begin position="33"/>
        <end position="53"/>
    </location>
</feature>
<proteinExistence type="predicted"/>
<evidence type="ECO:0000256" key="1">
    <source>
        <dbReference type="SAM" id="MobiDB-lite"/>
    </source>
</evidence>